<dbReference type="PANTHER" id="PTHR23362:SF0">
    <property type="entry name" value="CALPONIN-HOMOLOGY (CH) DOMAIN-CONTAINING PROTEIN-RELATED"/>
    <property type="match status" value="1"/>
</dbReference>
<organism evidence="3 4">
    <name type="scientific">Caenorhabditis nigoni</name>
    <dbReference type="NCBI Taxonomy" id="1611254"/>
    <lineage>
        <taxon>Eukaryota</taxon>
        <taxon>Metazoa</taxon>
        <taxon>Ecdysozoa</taxon>
        <taxon>Nematoda</taxon>
        <taxon>Chromadorea</taxon>
        <taxon>Rhabditida</taxon>
        <taxon>Rhabditina</taxon>
        <taxon>Rhabditomorpha</taxon>
        <taxon>Rhabditoidea</taxon>
        <taxon>Rhabditidae</taxon>
        <taxon>Peloderinae</taxon>
        <taxon>Caenorhabditis</taxon>
    </lineage>
</organism>
<comment type="caution">
    <text evidence="3">The sequence shown here is derived from an EMBL/GenBank/DDBJ whole genome shotgun (WGS) entry which is preliminary data.</text>
</comment>
<reference evidence="4" key="1">
    <citation type="submission" date="2017-10" db="EMBL/GenBank/DDBJ databases">
        <title>Rapid genome shrinkage in a self-fertile nematode reveals novel sperm competition proteins.</title>
        <authorList>
            <person name="Yin D."/>
            <person name="Schwarz E.M."/>
            <person name="Thomas C.G."/>
            <person name="Felde R.L."/>
            <person name="Korf I.F."/>
            <person name="Cutter A.D."/>
            <person name="Schartner C.M."/>
            <person name="Ralston E.J."/>
            <person name="Meyer B.J."/>
            <person name="Haag E.S."/>
        </authorList>
    </citation>
    <scope>NUCLEOTIDE SEQUENCE [LARGE SCALE GENOMIC DNA]</scope>
    <source>
        <strain evidence="4">JU1422</strain>
    </source>
</reference>
<dbReference type="SMART" id="SM00583">
    <property type="entry name" value="SPK"/>
    <property type="match status" value="1"/>
</dbReference>
<dbReference type="PANTHER" id="PTHR23362">
    <property type="entry name" value="L-PLASTIN-RELATED"/>
    <property type="match status" value="1"/>
</dbReference>
<dbReference type="Proteomes" id="UP000230233">
    <property type="component" value="Chromosome V"/>
</dbReference>
<sequence length="391" mass="45399">MSPVPIDVSNVIRYISDRIGDYDKPENLTEWCRKAMKEFSLRRLKRVYRSVRNKLERVERLEGYSLMEKLQLAFIFSRPVSDRFVQRLKNAKFQIEQDCKKRICRFSTDDGSIVRFSDHHRDVKYFERVLCLSTPWQINMYNERIAQEREQEEMDEDNPVEQPVKLEVDDYMDFGEDVSQGAFNGRINYEELDEQEFVYPGFPEELKPETSVRLQKRRHCSTTDNGKRVKTSDYTATSSDKKHPPLQEATLSKTTPDEPKISVLALATNIENIALFYNLDTLHQKASLAIEKMTKTGEKKSLSIRKFNVLIDSMLIGLEENGTRKTDDSISMESLLKHLRLFLIRPLGSGIVQEALELVAQKIREFENKEDGVPPNIISESLTHLLMATGF</sequence>
<dbReference type="EMBL" id="PDUG01000005">
    <property type="protein sequence ID" value="PIC29664.1"/>
    <property type="molecule type" value="Genomic_DNA"/>
</dbReference>
<dbReference type="AlphaFoldDB" id="A0A2G5TQV8"/>
<dbReference type="InterPro" id="IPR053315">
    <property type="entry name" value="Peptidase_C14A"/>
</dbReference>
<evidence type="ECO:0000259" key="2">
    <source>
        <dbReference type="SMART" id="SM00583"/>
    </source>
</evidence>
<dbReference type="Pfam" id="PF04435">
    <property type="entry name" value="SPK"/>
    <property type="match status" value="1"/>
</dbReference>
<dbReference type="InterPro" id="IPR006570">
    <property type="entry name" value="SPK_dom"/>
</dbReference>
<evidence type="ECO:0000313" key="3">
    <source>
        <dbReference type="EMBL" id="PIC29664.1"/>
    </source>
</evidence>
<keyword evidence="4" id="KW-1185">Reference proteome</keyword>
<protein>
    <recommendedName>
        <fullName evidence="2">SPK domain-containing protein</fullName>
    </recommendedName>
</protein>
<evidence type="ECO:0000313" key="4">
    <source>
        <dbReference type="Proteomes" id="UP000230233"/>
    </source>
</evidence>
<gene>
    <name evidence="3" type="primary">Cnig_chr_V.g21178</name>
    <name evidence="3" type="ORF">B9Z55_021178</name>
</gene>
<proteinExistence type="predicted"/>
<evidence type="ECO:0000256" key="1">
    <source>
        <dbReference type="SAM" id="MobiDB-lite"/>
    </source>
</evidence>
<feature type="domain" description="SPK" evidence="2">
    <location>
        <begin position="7"/>
        <end position="134"/>
    </location>
</feature>
<feature type="region of interest" description="Disordered" evidence="1">
    <location>
        <begin position="209"/>
        <end position="254"/>
    </location>
</feature>
<name>A0A2G5TQV8_9PELO</name>
<accession>A0A2G5TQV8</accession>